<dbReference type="EMBL" id="NVUL01000054">
    <property type="protein sequence ID" value="PCI76664.1"/>
    <property type="molecule type" value="Genomic_DNA"/>
</dbReference>
<feature type="domain" description="Dienelactone hydrolase" evidence="2">
    <location>
        <begin position="105"/>
        <end position="209"/>
    </location>
</feature>
<evidence type="ECO:0000259" key="2">
    <source>
        <dbReference type="Pfam" id="PF01738"/>
    </source>
</evidence>
<protein>
    <recommendedName>
        <fullName evidence="2">Dienelactone hydrolase domain-containing protein</fullName>
    </recommendedName>
</protein>
<reference evidence="4" key="1">
    <citation type="submission" date="2017-08" db="EMBL/GenBank/DDBJ databases">
        <title>A dynamic microbial community with high functional redundancy inhabits the cold, oxic subseafloor aquifer.</title>
        <authorList>
            <person name="Tully B.J."/>
            <person name="Wheat C.G."/>
            <person name="Glazer B.T."/>
            <person name="Huber J.A."/>
        </authorList>
    </citation>
    <scope>NUCLEOTIDE SEQUENCE [LARGE SCALE GENOMIC DNA]</scope>
</reference>
<proteinExistence type="predicted"/>
<dbReference type="InterPro" id="IPR002925">
    <property type="entry name" value="Dienelactn_hydro"/>
</dbReference>
<dbReference type="Pfam" id="PF01738">
    <property type="entry name" value="DLH"/>
    <property type="match status" value="1"/>
</dbReference>
<evidence type="ECO:0000313" key="3">
    <source>
        <dbReference type="EMBL" id="PCI76664.1"/>
    </source>
</evidence>
<comment type="caution">
    <text evidence="3">The sequence shown here is derived from an EMBL/GenBank/DDBJ whole genome shotgun (WGS) entry which is preliminary data.</text>
</comment>
<evidence type="ECO:0000313" key="4">
    <source>
        <dbReference type="Proteomes" id="UP000218767"/>
    </source>
</evidence>
<feature type="chain" id="PRO_5013354435" description="Dienelactone hydrolase domain-containing protein" evidence="1">
    <location>
        <begin position="22"/>
        <end position="223"/>
    </location>
</feature>
<dbReference type="Proteomes" id="UP000218767">
    <property type="component" value="Unassembled WGS sequence"/>
</dbReference>
<dbReference type="SUPFAM" id="SSF53474">
    <property type="entry name" value="alpha/beta-Hydrolases"/>
    <property type="match status" value="1"/>
</dbReference>
<keyword evidence="1" id="KW-0732">Signal</keyword>
<dbReference type="Gene3D" id="3.40.50.1820">
    <property type="entry name" value="alpha/beta hydrolase"/>
    <property type="match status" value="1"/>
</dbReference>
<evidence type="ECO:0000256" key="1">
    <source>
        <dbReference type="SAM" id="SignalP"/>
    </source>
</evidence>
<organism evidence="3 4">
    <name type="scientific">SAR86 cluster bacterium</name>
    <dbReference type="NCBI Taxonomy" id="2030880"/>
    <lineage>
        <taxon>Bacteria</taxon>
        <taxon>Pseudomonadati</taxon>
        <taxon>Pseudomonadota</taxon>
        <taxon>Gammaproteobacteria</taxon>
        <taxon>SAR86 cluster</taxon>
    </lineage>
</organism>
<sequence length="223" mass="24362">MALRRLLLVTLLVLLPSGMLAAAEQTVQLHDGASVKLFFFEPHDEDGPPPLAIFIAGGSNNEFMAKAQFWLGKEFVDRGWAIAVPISPDGKRFSAGDDSTLPQIIEQLHATHTLQDSKPLLVGMSSGGSEAMAIAFLNPSAFRGVVATPGRIKADAILDGLDSLPFYIRIGEKDDFRWNRMLEPMSQRLLTAGAKVDAAIVEGARHVFPLDWESLEVWLGKLR</sequence>
<feature type="signal peptide" evidence="1">
    <location>
        <begin position="1"/>
        <end position="21"/>
    </location>
</feature>
<dbReference type="AlphaFoldDB" id="A0A2A4X2B8"/>
<name>A0A2A4X2B8_9GAMM</name>
<gene>
    <name evidence="3" type="ORF">COB20_10070</name>
</gene>
<dbReference type="InterPro" id="IPR029058">
    <property type="entry name" value="AB_hydrolase_fold"/>
</dbReference>
<accession>A0A2A4X2B8</accession>
<dbReference type="GO" id="GO:0016787">
    <property type="term" value="F:hydrolase activity"/>
    <property type="evidence" value="ECO:0007669"/>
    <property type="project" value="InterPro"/>
</dbReference>